<evidence type="ECO:0000259" key="1">
    <source>
        <dbReference type="Pfam" id="PF24032"/>
    </source>
</evidence>
<protein>
    <submittedName>
        <fullName evidence="2">Phage protein D</fullName>
    </submittedName>
</protein>
<dbReference type="Pfam" id="PF24032">
    <property type="entry name" value="YQBQ"/>
    <property type="match status" value="1"/>
</dbReference>
<dbReference type="Proteomes" id="UP000095649">
    <property type="component" value="Unassembled WGS sequence"/>
</dbReference>
<dbReference type="SUPFAM" id="SSF69279">
    <property type="entry name" value="Phage tail proteins"/>
    <property type="match status" value="1"/>
</dbReference>
<name>A0A173SFS4_9FIRM</name>
<proteinExistence type="predicted"/>
<accession>A0A173SFS4</accession>
<dbReference type="RefSeq" id="WP_081028414.1">
    <property type="nucleotide sequence ID" value="NZ_CYXN01000005.1"/>
</dbReference>
<gene>
    <name evidence="2" type="ORF">ERS852582_00976</name>
</gene>
<reference evidence="2 3" key="1">
    <citation type="submission" date="2015-09" db="EMBL/GenBank/DDBJ databases">
        <authorList>
            <consortium name="Pathogen Informatics"/>
        </authorList>
    </citation>
    <scope>NUCLEOTIDE SEQUENCE [LARGE SCALE GENOMIC DNA]</scope>
    <source>
        <strain evidence="2 3">2789STDY5834970</strain>
    </source>
</reference>
<evidence type="ECO:0000313" key="3">
    <source>
        <dbReference type="Proteomes" id="UP000095649"/>
    </source>
</evidence>
<dbReference type="InterPro" id="IPR056937">
    <property type="entry name" value="YqbQ/XkdQ"/>
</dbReference>
<feature type="domain" description="YqbQ/XkdQ" evidence="1">
    <location>
        <begin position="24"/>
        <end position="320"/>
    </location>
</feature>
<dbReference type="AlphaFoldDB" id="A0A173SFS4"/>
<organism evidence="2 3">
    <name type="scientific">Faecalibacterium prausnitzii</name>
    <dbReference type="NCBI Taxonomy" id="853"/>
    <lineage>
        <taxon>Bacteria</taxon>
        <taxon>Bacillati</taxon>
        <taxon>Bacillota</taxon>
        <taxon>Clostridia</taxon>
        <taxon>Eubacteriales</taxon>
        <taxon>Oscillospiraceae</taxon>
        <taxon>Faecalibacterium</taxon>
    </lineage>
</organism>
<dbReference type="EMBL" id="CYXN01000005">
    <property type="protein sequence ID" value="CUM88667.1"/>
    <property type="molecule type" value="Genomic_DNA"/>
</dbReference>
<evidence type="ECO:0000313" key="2">
    <source>
        <dbReference type="EMBL" id="CUM88667.1"/>
    </source>
</evidence>
<sequence length="326" mass="37131">MNVEFMITDPKSGQNYFPAVQEGITWTTERRSNPGKLEFTIVRDEIIKFTEGSPVRLKVDGKPVFFGFAFTQKGSKDELVKITAYDQLRYLKNKDTYVYKNKTASDFIKMVGADFNLNLGSIADTGYKIPSRVEDNTSLFEMIENALDLTMQNTKQMFVLYDDFGKLTLKNLSDMRVGEQGAYFMIDEVTGENFEYTASIDNSTYNKIKLTYENESTGKRDVYIAQDSGHINEWGVLQYYDTLSKGENGQSKADALLKLYNQKTRNLKIQNAFGDPRVRAGSMIIVNLDLGDMKVKNFMLVERATHTFKLDEHSMTLTLRGGEFVA</sequence>